<evidence type="ECO:0000256" key="4">
    <source>
        <dbReference type="ARBA" id="ARBA00023159"/>
    </source>
</evidence>
<dbReference type="OrthoDB" id="9813552at2"/>
<dbReference type="Gene3D" id="1.10.1790.10">
    <property type="entry name" value="PRD domain"/>
    <property type="match status" value="1"/>
</dbReference>
<dbReference type="InterPro" id="IPR050661">
    <property type="entry name" value="BglG_antiterminators"/>
</dbReference>
<dbReference type="SUPFAM" id="SSF63520">
    <property type="entry name" value="PTS-regulatory domain, PRD"/>
    <property type="match status" value="2"/>
</dbReference>
<dbReference type="PANTHER" id="PTHR30185">
    <property type="entry name" value="CRYPTIC BETA-GLUCOSIDE BGL OPERON ANTITERMINATOR"/>
    <property type="match status" value="1"/>
</dbReference>
<keyword evidence="3" id="KW-0805">Transcription regulation</keyword>
<evidence type="ECO:0000256" key="1">
    <source>
        <dbReference type="ARBA" id="ARBA00022737"/>
    </source>
</evidence>
<organism evidence="8 9">
    <name type="scientific">Jeotgalibaca ciconiae</name>
    <dbReference type="NCBI Taxonomy" id="2496265"/>
    <lineage>
        <taxon>Bacteria</taxon>
        <taxon>Bacillati</taxon>
        <taxon>Bacillota</taxon>
        <taxon>Bacilli</taxon>
        <taxon>Lactobacillales</taxon>
        <taxon>Carnobacteriaceae</taxon>
        <taxon>Jeotgalibaca</taxon>
    </lineage>
</organism>
<dbReference type="AlphaFoldDB" id="A0A3Q9BKF4"/>
<dbReference type="GO" id="GO:0045893">
    <property type="term" value="P:positive regulation of DNA-templated transcription"/>
    <property type="evidence" value="ECO:0007669"/>
    <property type="project" value="InterPro"/>
</dbReference>
<evidence type="ECO:0000313" key="8">
    <source>
        <dbReference type="EMBL" id="AZP04367.1"/>
    </source>
</evidence>
<evidence type="ECO:0000256" key="3">
    <source>
        <dbReference type="ARBA" id="ARBA00023015"/>
    </source>
</evidence>
<reference evidence="9" key="1">
    <citation type="submission" date="2018-12" db="EMBL/GenBank/DDBJ databases">
        <title>Complete genome sequencing of Jeotgalibaca sp. H21T32.</title>
        <authorList>
            <person name="Bae J.-W."/>
            <person name="Lee S.-Y."/>
        </authorList>
    </citation>
    <scope>NUCLEOTIDE SEQUENCE [LARGE SCALE GENOMIC DNA]</scope>
    <source>
        <strain evidence="9">H21T32</strain>
    </source>
</reference>
<dbReference type="Pfam" id="PF03123">
    <property type="entry name" value="CAT_RBD"/>
    <property type="match status" value="1"/>
</dbReference>
<evidence type="ECO:0000256" key="6">
    <source>
        <dbReference type="ARBA" id="ARBA00038510"/>
    </source>
</evidence>
<protein>
    <submittedName>
        <fullName evidence="8">PRD domain-containing protein</fullName>
    </submittedName>
</protein>
<sequence>MKVVKVINNNIIKSFDQENNEVLVMGKGLGFQKKPGDEVDTDLIEKVYVSSQELNSNKLAQLLADVPIEHVQIANEIISFAKASLGKKLNDNIFLTLTDHISYAIERYNNGIPIKNALLWEIKRFYNHEFLIGKESLNMIKNKLGIDLPEDEAGFIALHIVNAELDMAQVSQVSEMTKIIQNITNIVRLYFKMDLDEYSLNYERFIVHLKFFVQRLFTGTDLTEENDSSLLFLIKEKYREEYLCALKIRQYIMNEFQRDLKEDEIIYLTIHIKRITSK</sequence>
<dbReference type="KEGG" id="jeh:EJN90_06820"/>
<comment type="similarity">
    <text evidence="6">Belongs to the transcriptional antiterminator BglG family.</text>
</comment>
<feature type="domain" description="PRD" evidence="7">
    <location>
        <begin position="171"/>
        <end position="278"/>
    </location>
</feature>
<evidence type="ECO:0000256" key="5">
    <source>
        <dbReference type="ARBA" id="ARBA00023163"/>
    </source>
</evidence>
<evidence type="ECO:0000256" key="2">
    <source>
        <dbReference type="ARBA" id="ARBA00022884"/>
    </source>
</evidence>
<dbReference type="SUPFAM" id="SSF50151">
    <property type="entry name" value="SacY-like RNA-binding domain"/>
    <property type="match status" value="1"/>
</dbReference>
<accession>A0A3Q9BKF4</accession>
<dbReference type="RefSeq" id="WP_126109711.1">
    <property type="nucleotide sequence ID" value="NZ_CP034465.1"/>
</dbReference>
<dbReference type="Gene3D" id="1.20.58.1950">
    <property type="match status" value="1"/>
</dbReference>
<name>A0A3Q9BKF4_9LACT</name>
<dbReference type="GO" id="GO:0003723">
    <property type="term" value="F:RNA binding"/>
    <property type="evidence" value="ECO:0007669"/>
    <property type="project" value="UniProtKB-KW"/>
</dbReference>
<dbReference type="PROSITE" id="PS51372">
    <property type="entry name" value="PRD_2"/>
    <property type="match status" value="2"/>
</dbReference>
<dbReference type="InterPro" id="IPR036650">
    <property type="entry name" value="CAT_RNA-bd_dom_sf"/>
</dbReference>
<dbReference type="InterPro" id="IPR004341">
    <property type="entry name" value="CAT_RNA-bd_dom"/>
</dbReference>
<keyword evidence="1" id="KW-0677">Repeat</keyword>
<proteinExistence type="inferred from homology"/>
<dbReference type="InterPro" id="IPR036634">
    <property type="entry name" value="PRD_sf"/>
</dbReference>
<dbReference type="Proteomes" id="UP000273326">
    <property type="component" value="Chromosome"/>
</dbReference>
<keyword evidence="4" id="KW-0010">Activator</keyword>
<dbReference type="EMBL" id="CP034465">
    <property type="protein sequence ID" value="AZP04367.1"/>
    <property type="molecule type" value="Genomic_DNA"/>
</dbReference>
<dbReference type="NCBIfam" id="NF046042">
    <property type="entry name" value="LicT"/>
    <property type="match status" value="1"/>
</dbReference>
<gene>
    <name evidence="8" type="ORF">EJN90_06820</name>
</gene>
<keyword evidence="5" id="KW-0804">Transcription</keyword>
<dbReference type="PROSITE" id="PS00654">
    <property type="entry name" value="PRD_1"/>
    <property type="match status" value="1"/>
</dbReference>
<evidence type="ECO:0000259" key="7">
    <source>
        <dbReference type="PROSITE" id="PS51372"/>
    </source>
</evidence>
<dbReference type="PANTHER" id="PTHR30185:SF15">
    <property type="entry name" value="CRYPTIC BETA-GLUCOSIDE BGL OPERON ANTITERMINATOR"/>
    <property type="match status" value="1"/>
</dbReference>
<dbReference type="Gene3D" id="1.20.890.100">
    <property type="match status" value="1"/>
</dbReference>
<feature type="domain" description="PRD" evidence="7">
    <location>
        <begin position="65"/>
        <end position="170"/>
    </location>
</feature>
<dbReference type="Gene3D" id="2.30.24.10">
    <property type="entry name" value="CAT RNA-binding domain"/>
    <property type="match status" value="1"/>
</dbReference>
<dbReference type="Pfam" id="PF00874">
    <property type="entry name" value="PRD"/>
    <property type="match status" value="2"/>
</dbReference>
<keyword evidence="9" id="KW-1185">Reference proteome</keyword>
<evidence type="ECO:0000313" key="9">
    <source>
        <dbReference type="Proteomes" id="UP000273326"/>
    </source>
</evidence>
<keyword evidence="2" id="KW-0694">RNA-binding</keyword>
<dbReference type="SMART" id="SM01061">
    <property type="entry name" value="CAT_RBD"/>
    <property type="match status" value="1"/>
</dbReference>
<dbReference type="InterPro" id="IPR001550">
    <property type="entry name" value="Transcrpt_antitermin_CS"/>
</dbReference>
<dbReference type="InterPro" id="IPR011608">
    <property type="entry name" value="PRD"/>
</dbReference>